<dbReference type="InterPro" id="IPR049326">
    <property type="entry name" value="Rhodopsin_dom_fungi"/>
</dbReference>
<comment type="caution">
    <text evidence="9">The sequence shown here is derived from an EMBL/GenBank/DDBJ whole genome shotgun (WGS) entry which is preliminary data.</text>
</comment>
<accession>A0A8H3FDF4</accession>
<comment type="subcellular location">
    <subcellularLocation>
        <location evidence="1">Membrane</location>
        <topology evidence="1">Multi-pass membrane protein</topology>
    </subcellularLocation>
</comment>
<feature type="region of interest" description="Disordered" evidence="6">
    <location>
        <begin position="234"/>
        <end position="261"/>
    </location>
</feature>
<evidence type="ECO:0000256" key="3">
    <source>
        <dbReference type="ARBA" id="ARBA00022989"/>
    </source>
</evidence>
<dbReference type="Proteomes" id="UP000664169">
    <property type="component" value="Unassembled WGS sequence"/>
</dbReference>
<dbReference type="Pfam" id="PF20684">
    <property type="entry name" value="Fung_rhodopsin"/>
    <property type="match status" value="1"/>
</dbReference>
<feature type="transmembrane region" description="Helical" evidence="7">
    <location>
        <begin position="147"/>
        <end position="168"/>
    </location>
</feature>
<keyword evidence="4 7" id="KW-0472">Membrane</keyword>
<feature type="compositionally biased region" description="Polar residues" evidence="6">
    <location>
        <begin position="243"/>
        <end position="259"/>
    </location>
</feature>
<sequence length="276" mass="30578">MAIHYTGFKTPNDPAFVLGVKQTATQAFMAGLACAIWTLGFTRLSAVFFFRRIFCTKTWDTFDIFTKILIFIIPAWTIGMFLLNILACGTNVSIWWSPGATSCLILVSQRAIVVSSFILDFLVLILPLPKIWQLHTTPARKVAISAVFLMALSGLAASLARMLMLYAILGLGIAANRLSPFEANTRNYFYQLLEQGACLTAVNLPSIWYFVRGLTPEKVLRSFRSFASLRSTGSQESVEKNSLKTPQNGRADSTNSGTLPSKRAYLEYVTETQASE</sequence>
<organism evidence="9 10">
    <name type="scientific">Gomphillus americanus</name>
    <dbReference type="NCBI Taxonomy" id="1940652"/>
    <lineage>
        <taxon>Eukaryota</taxon>
        <taxon>Fungi</taxon>
        <taxon>Dikarya</taxon>
        <taxon>Ascomycota</taxon>
        <taxon>Pezizomycotina</taxon>
        <taxon>Lecanoromycetes</taxon>
        <taxon>OSLEUM clade</taxon>
        <taxon>Ostropomycetidae</taxon>
        <taxon>Ostropales</taxon>
        <taxon>Graphidaceae</taxon>
        <taxon>Gomphilloideae</taxon>
        <taxon>Gomphillus</taxon>
    </lineage>
</organism>
<dbReference type="PANTHER" id="PTHR33048">
    <property type="entry name" value="PTH11-LIKE INTEGRAL MEMBRANE PROTEIN (AFU_ORTHOLOGUE AFUA_5G11245)"/>
    <property type="match status" value="1"/>
</dbReference>
<feature type="transmembrane region" description="Helical" evidence="7">
    <location>
        <begin position="27"/>
        <end position="50"/>
    </location>
</feature>
<evidence type="ECO:0000256" key="6">
    <source>
        <dbReference type="SAM" id="MobiDB-lite"/>
    </source>
</evidence>
<proteinExistence type="inferred from homology"/>
<evidence type="ECO:0000256" key="5">
    <source>
        <dbReference type="ARBA" id="ARBA00038359"/>
    </source>
</evidence>
<feature type="transmembrane region" description="Helical" evidence="7">
    <location>
        <begin position="62"/>
        <end position="87"/>
    </location>
</feature>
<dbReference type="EMBL" id="CAJPDQ010000015">
    <property type="protein sequence ID" value="CAF9919993.1"/>
    <property type="molecule type" value="Genomic_DNA"/>
</dbReference>
<keyword evidence="3 7" id="KW-1133">Transmembrane helix</keyword>
<feature type="transmembrane region" description="Helical" evidence="7">
    <location>
        <begin position="107"/>
        <end position="126"/>
    </location>
</feature>
<evidence type="ECO:0000256" key="7">
    <source>
        <dbReference type="SAM" id="Phobius"/>
    </source>
</evidence>
<comment type="similarity">
    <text evidence="5">Belongs to the SAT4 family.</text>
</comment>
<keyword evidence="10" id="KW-1185">Reference proteome</keyword>
<keyword evidence="2 7" id="KW-0812">Transmembrane</keyword>
<evidence type="ECO:0000313" key="9">
    <source>
        <dbReference type="EMBL" id="CAF9919993.1"/>
    </source>
</evidence>
<evidence type="ECO:0000256" key="4">
    <source>
        <dbReference type="ARBA" id="ARBA00023136"/>
    </source>
</evidence>
<evidence type="ECO:0000256" key="1">
    <source>
        <dbReference type="ARBA" id="ARBA00004141"/>
    </source>
</evidence>
<name>A0A8H3FDF4_9LECA</name>
<reference evidence="9" key="1">
    <citation type="submission" date="2021-03" db="EMBL/GenBank/DDBJ databases">
        <authorList>
            <person name="Tagirdzhanova G."/>
        </authorList>
    </citation>
    <scope>NUCLEOTIDE SEQUENCE</scope>
</reference>
<evidence type="ECO:0000313" key="10">
    <source>
        <dbReference type="Proteomes" id="UP000664169"/>
    </source>
</evidence>
<feature type="domain" description="Rhodopsin" evidence="8">
    <location>
        <begin position="24"/>
        <end position="211"/>
    </location>
</feature>
<dbReference type="AlphaFoldDB" id="A0A8H3FDF4"/>
<evidence type="ECO:0000256" key="2">
    <source>
        <dbReference type="ARBA" id="ARBA00022692"/>
    </source>
</evidence>
<evidence type="ECO:0000259" key="8">
    <source>
        <dbReference type="Pfam" id="PF20684"/>
    </source>
</evidence>
<dbReference type="GO" id="GO:0016020">
    <property type="term" value="C:membrane"/>
    <property type="evidence" value="ECO:0007669"/>
    <property type="project" value="UniProtKB-SubCell"/>
</dbReference>
<gene>
    <name evidence="9" type="ORF">GOMPHAMPRED_001950</name>
</gene>
<dbReference type="PANTHER" id="PTHR33048:SF157">
    <property type="entry name" value="INTEGRAL MEMBRANE PROTEIN"/>
    <property type="match status" value="1"/>
</dbReference>
<dbReference type="InterPro" id="IPR052337">
    <property type="entry name" value="SAT4-like"/>
</dbReference>
<protein>
    <recommendedName>
        <fullName evidence="8">Rhodopsin domain-containing protein</fullName>
    </recommendedName>
</protein>
<dbReference type="OrthoDB" id="5393606at2759"/>